<sequence>MVMNNQNPNKKSKPRMKGQIGDSKITFIEKNYNWGVYVWKRANGKWFTDGDGNILNIPAMKHDIAALAEIKKTAAYYGEPDGEAVFFPGMGRVTDEEYSEQVDRMKAGLIPNLNDLGAVAAAKATIAKYGDEE</sequence>
<gene>
    <name evidence="1" type="ORF">UFOVP828_33</name>
</gene>
<name>A0A6J5PA92_9CAUD</name>
<reference evidence="1" key="1">
    <citation type="submission" date="2020-04" db="EMBL/GenBank/DDBJ databases">
        <authorList>
            <person name="Chiriac C."/>
            <person name="Salcher M."/>
            <person name="Ghai R."/>
            <person name="Kavagutti S V."/>
        </authorList>
    </citation>
    <scope>NUCLEOTIDE SEQUENCE</scope>
</reference>
<dbReference type="EMBL" id="LR796766">
    <property type="protein sequence ID" value="CAB4164454.1"/>
    <property type="molecule type" value="Genomic_DNA"/>
</dbReference>
<accession>A0A6J5PA92</accession>
<protein>
    <submittedName>
        <fullName evidence="1">Uncharacterized protein</fullName>
    </submittedName>
</protein>
<proteinExistence type="predicted"/>
<organism evidence="1">
    <name type="scientific">uncultured Caudovirales phage</name>
    <dbReference type="NCBI Taxonomy" id="2100421"/>
    <lineage>
        <taxon>Viruses</taxon>
        <taxon>Duplodnaviria</taxon>
        <taxon>Heunggongvirae</taxon>
        <taxon>Uroviricota</taxon>
        <taxon>Caudoviricetes</taxon>
        <taxon>Peduoviridae</taxon>
        <taxon>Maltschvirus</taxon>
        <taxon>Maltschvirus maltsch</taxon>
    </lineage>
</organism>
<evidence type="ECO:0000313" key="1">
    <source>
        <dbReference type="EMBL" id="CAB4164454.1"/>
    </source>
</evidence>